<dbReference type="Pfam" id="PF14588">
    <property type="entry name" value="YjgF_endoribonc"/>
    <property type="match status" value="1"/>
</dbReference>
<comment type="caution">
    <text evidence="2">The sequence shown here is derived from an EMBL/GenBank/DDBJ whole genome shotgun (WGS) entry which is preliminary data.</text>
</comment>
<sequence>MRINGFVASTPDFTDHPKVINGASDLLGEIFGEAGAHSRCALGVAALPFGVAVEIDAVIEFK</sequence>
<dbReference type="InterPro" id="IPR035959">
    <property type="entry name" value="RutC-like_sf"/>
</dbReference>
<dbReference type="CDD" id="cd02199">
    <property type="entry name" value="YjgF_YER057c_UK114_like_1"/>
    <property type="match status" value="1"/>
</dbReference>
<dbReference type="EMBL" id="MCRJ01000065">
    <property type="protein sequence ID" value="ODN70008.1"/>
    <property type="molecule type" value="Genomic_DNA"/>
</dbReference>
<name>A0A1E3H0Z8_9HYPH</name>
<dbReference type="PANTHER" id="PTHR43760:SF1">
    <property type="entry name" value="ENDORIBONUCLEASE L-PSP_CHORISMATE MUTASE-LIKE DOMAIN-CONTAINING PROTEIN"/>
    <property type="match status" value="1"/>
</dbReference>
<evidence type="ECO:0000259" key="1">
    <source>
        <dbReference type="Pfam" id="PF14588"/>
    </source>
</evidence>
<dbReference type="InterPro" id="IPR013813">
    <property type="entry name" value="Endoribo_LPSP/chorism_mut-like"/>
</dbReference>
<proteinExistence type="predicted"/>
<evidence type="ECO:0000313" key="2">
    <source>
        <dbReference type="EMBL" id="ODN70008.1"/>
    </source>
</evidence>
<dbReference type="PANTHER" id="PTHR43760">
    <property type="entry name" value="ENDORIBONUCLEASE-RELATED"/>
    <property type="match status" value="1"/>
</dbReference>
<dbReference type="AlphaFoldDB" id="A0A1E3H0Z8"/>
<protein>
    <submittedName>
        <fullName evidence="2">Endoribonuclease L-PSP</fullName>
    </submittedName>
</protein>
<gene>
    <name evidence="2" type="ORF">A6302_02664</name>
</gene>
<dbReference type="Proteomes" id="UP000094622">
    <property type="component" value="Unassembled WGS sequence"/>
</dbReference>
<dbReference type="SUPFAM" id="SSF55298">
    <property type="entry name" value="YjgF-like"/>
    <property type="match status" value="1"/>
</dbReference>
<evidence type="ECO:0000313" key="3">
    <source>
        <dbReference type="Proteomes" id="UP000094622"/>
    </source>
</evidence>
<accession>A0A1E3H0Z8</accession>
<feature type="domain" description="Endoribonuclease L-PSP/chorismate mutase-like" evidence="1">
    <location>
        <begin position="2"/>
        <end position="49"/>
    </location>
</feature>
<keyword evidence="3" id="KW-1185">Reference proteome</keyword>
<organism evidence="2 3">
    <name type="scientific">Methylobrevis pamukkalensis</name>
    <dbReference type="NCBI Taxonomy" id="1439726"/>
    <lineage>
        <taxon>Bacteria</taxon>
        <taxon>Pseudomonadati</taxon>
        <taxon>Pseudomonadota</taxon>
        <taxon>Alphaproteobacteria</taxon>
        <taxon>Hyphomicrobiales</taxon>
        <taxon>Pleomorphomonadaceae</taxon>
        <taxon>Methylobrevis</taxon>
    </lineage>
</organism>
<dbReference type="Gene3D" id="3.30.1330.40">
    <property type="entry name" value="RutC-like"/>
    <property type="match status" value="1"/>
</dbReference>
<reference evidence="2 3" key="1">
    <citation type="submission" date="2016-07" db="EMBL/GenBank/DDBJ databases">
        <title>Draft Genome Sequence of Methylobrevis pamukkalensis PK2.</title>
        <authorList>
            <person name="Vasilenko O.V."/>
            <person name="Doronina N.V."/>
            <person name="Shmareva M.N."/>
            <person name="Tarlachkov S.V."/>
            <person name="Mustakhimov I."/>
            <person name="Trotsenko Y.A."/>
        </authorList>
    </citation>
    <scope>NUCLEOTIDE SEQUENCE [LARGE SCALE GENOMIC DNA]</scope>
    <source>
        <strain evidence="2 3">PK2</strain>
    </source>
</reference>
<dbReference type="PATRIC" id="fig|1439726.3.peg.2808"/>